<keyword evidence="1" id="KW-0472">Membrane</keyword>
<feature type="transmembrane region" description="Helical" evidence="1">
    <location>
        <begin position="64"/>
        <end position="82"/>
    </location>
</feature>
<evidence type="ECO:0000313" key="3">
    <source>
        <dbReference type="Proteomes" id="UP001055439"/>
    </source>
</evidence>
<protein>
    <submittedName>
        <fullName evidence="2">Uncharacterized protein</fullName>
    </submittedName>
</protein>
<accession>A0A9E7L016</accession>
<keyword evidence="3" id="KW-1185">Reference proteome</keyword>
<dbReference type="EMBL" id="CP097510">
    <property type="protein sequence ID" value="URE33230.1"/>
    <property type="molecule type" value="Genomic_DNA"/>
</dbReference>
<reference evidence="2" key="1">
    <citation type="submission" date="2022-05" db="EMBL/GenBank/DDBJ databases">
        <title>The Musa troglodytarum L. genome provides insights into the mechanism of non-climacteric behaviour and enrichment of carotenoids.</title>
        <authorList>
            <person name="Wang J."/>
        </authorList>
    </citation>
    <scope>NUCLEOTIDE SEQUENCE</scope>
    <source>
        <tissue evidence="2">Leaf</tissue>
    </source>
</reference>
<dbReference type="Proteomes" id="UP001055439">
    <property type="component" value="Chromosome 8"/>
</dbReference>
<organism evidence="2 3">
    <name type="scientific">Musa troglodytarum</name>
    <name type="common">fe'i banana</name>
    <dbReference type="NCBI Taxonomy" id="320322"/>
    <lineage>
        <taxon>Eukaryota</taxon>
        <taxon>Viridiplantae</taxon>
        <taxon>Streptophyta</taxon>
        <taxon>Embryophyta</taxon>
        <taxon>Tracheophyta</taxon>
        <taxon>Spermatophyta</taxon>
        <taxon>Magnoliopsida</taxon>
        <taxon>Liliopsida</taxon>
        <taxon>Zingiberales</taxon>
        <taxon>Musaceae</taxon>
        <taxon>Musa</taxon>
    </lineage>
</organism>
<evidence type="ECO:0000313" key="2">
    <source>
        <dbReference type="EMBL" id="URE33230.1"/>
    </source>
</evidence>
<proteinExistence type="predicted"/>
<dbReference type="AlphaFoldDB" id="A0A9E7L016"/>
<gene>
    <name evidence="2" type="ORF">MUK42_34742</name>
</gene>
<keyword evidence="1" id="KW-0812">Transmembrane</keyword>
<sequence length="83" mass="9138">MGNVGWSCPNNINCGIKMCCQIQIIGKKICFGCCRCCCCLRCALSLFNCKTCSYLTSTEGGNRYSFSLILLIFLLVHFSGFGI</sequence>
<name>A0A9E7L016_9LILI</name>
<evidence type="ECO:0000256" key="1">
    <source>
        <dbReference type="SAM" id="Phobius"/>
    </source>
</evidence>
<keyword evidence="1" id="KW-1133">Transmembrane helix</keyword>